<keyword evidence="5" id="KW-1185">Reference proteome</keyword>
<evidence type="ECO:0000313" key="4">
    <source>
        <dbReference type="EMBL" id="AKS41402.1"/>
    </source>
</evidence>
<gene>
    <name evidence="4" type="ORF">WM2015_1025</name>
</gene>
<dbReference type="GO" id="GO:0016158">
    <property type="term" value="F:inositol hexakisphosphate 3-phosphatase activity"/>
    <property type="evidence" value="ECO:0007669"/>
    <property type="project" value="InterPro"/>
</dbReference>
<dbReference type="Proteomes" id="UP000066624">
    <property type="component" value="Chromosome"/>
</dbReference>
<dbReference type="PROSITE" id="PS51257">
    <property type="entry name" value="PROKAR_LIPOPROTEIN"/>
    <property type="match status" value="1"/>
</dbReference>
<feature type="chain" id="PRO_5005454304" evidence="2">
    <location>
        <begin position="23"/>
        <end position="378"/>
    </location>
</feature>
<feature type="domain" description="BPP" evidence="3">
    <location>
        <begin position="32"/>
        <end position="367"/>
    </location>
</feature>
<feature type="region of interest" description="Disordered" evidence="1">
    <location>
        <begin position="28"/>
        <end position="53"/>
    </location>
</feature>
<dbReference type="EMBL" id="CP012154">
    <property type="protein sequence ID" value="AKS41402.1"/>
    <property type="molecule type" value="Genomic_DNA"/>
</dbReference>
<accession>A0A0K0XUV2</accession>
<name>A0A0K0XUV2_9GAMM</name>
<evidence type="ECO:0000259" key="3">
    <source>
        <dbReference type="PROSITE" id="PS51662"/>
    </source>
</evidence>
<organism evidence="4 5">
    <name type="scientific">Wenzhouxiangella marina</name>
    <dbReference type="NCBI Taxonomy" id="1579979"/>
    <lineage>
        <taxon>Bacteria</taxon>
        <taxon>Pseudomonadati</taxon>
        <taxon>Pseudomonadota</taxon>
        <taxon>Gammaproteobacteria</taxon>
        <taxon>Chromatiales</taxon>
        <taxon>Wenzhouxiangellaceae</taxon>
        <taxon>Wenzhouxiangella</taxon>
    </lineage>
</organism>
<dbReference type="SUPFAM" id="SSF50956">
    <property type="entry name" value="Thermostable phytase (3-phytase)"/>
    <property type="match status" value="1"/>
</dbReference>
<evidence type="ECO:0000256" key="2">
    <source>
        <dbReference type="SAM" id="SignalP"/>
    </source>
</evidence>
<dbReference type="Gene3D" id="2.120.10.30">
    <property type="entry name" value="TolB, C-terminal domain"/>
    <property type="match status" value="1"/>
</dbReference>
<dbReference type="AlphaFoldDB" id="A0A0K0XUV2"/>
<sequence length="378" mass="41169">MATMMRTSGFGVLSLLALALLAACGEQGRDAAPSPSSAPAPLVETAPTPRPATEVAERWLTQRDEGDNVDSVAVWSDGVERNWLLATAKESDILIIYDAATGERLGEAGGTGNAPGRLLRPNGLFVIDDLVWIVERDNHRLQALSLPDFAPLGIFGADVLVKPYGLWMERADTGYRIFVTDSYETVDEQVPPDAELDGRLHRFDIVDRDGRFELVEHRRLGPTEGVGRLFKVESLWGDPANDRLLVADEHPDALNLKIFDLEGRFTGETALDGELFYEPEGTALDACEDGRGFWVVTDQDHLDNRFLVLDRLGLDVLGAFTGAVTANTDGVWLHPAPLPGFPGGAFYAVHDDGNVGAFDWAEVQSALNLTPCTQDVMQ</sequence>
<dbReference type="KEGG" id="wma:WM2015_1025"/>
<dbReference type="InterPro" id="IPR011042">
    <property type="entry name" value="6-blade_b-propeller_TolB-like"/>
</dbReference>
<dbReference type="PROSITE" id="PS51662">
    <property type="entry name" value="BP_PHYTASE"/>
    <property type="match status" value="1"/>
</dbReference>
<evidence type="ECO:0000313" key="5">
    <source>
        <dbReference type="Proteomes" id="UP000066624"/>
    </source>
</evidence>
<reference evidence="4 5" key="1">
    <citation type="submission" date="2015-07" db="EMBL/GenBank/DDBJ databases">
        <authorList>
            <person name="Noorani M."/>
        </authorList>
    </citation>
    <scope>NUCLEOTIDE SEQUENCE [LARGE SCALE GENOMIC DNA]</scope>
    <source>
        <strain evidence="4 5">KCTC 42284</strain>
    </source>
</reference>
<feature type="signal peptide" evidence="2">
    <location>
        <begin position="1"/>
        <end position="22"/>
    </location>
</feature>
<keyword evidence="2" id="KW-0732">Signal</keyword>
<protein>
    <submittedName>
        <fullName evidence="4">Putative phytase</fullName>
    </submittedName>
</protein>
<dbReference type="InterPro" id="IPR003431">
    <property type="entry name" value="B-propeller_Phytase"/>
</dbReference>
<evidence type="ECO:0000256" key="1">
    <source>
        <dbReference type="SAM" id="MobiDB-lite"/>
    </source>
</evidence>
<dbReference type="PATRIC" id="fig|1579979.3.peg.1048"/>
<feature type="compositionally biased region" description="Low complexity" evidence="1">
    <location>
        <begin position="31"/>
        <end position="41"/>
    </location>
</feature>
<proteinExistence type="predicted"/>
<dbReference type="STRING" id="1579979.WM2015_1025"/>